<dbReference type="EMBL" id="LT630003">
    <property type="protein sequence ID" value="SEU00354.1"/>
    <property type="molecule type" value="Genomic_DNA"/>
</dbReference>
<accession>A0ABY1CFK7</accession>
<sequence>MGAILMLVSIIGVSLLIYLFYILFRGDQL</sequence>
<keyword evidence="1" id="KW-1133">Transmembrane helix</keyword>
<evidence type="ECO:0000313" key="2">
    <source>
        <dbReference type="EMBL" id="SEU00354.1"/>
    </source>
</evidence>
<proteinExistence type="predicted"/>
<reference evidence="2 3" key="1">
    <citation type="submission" date="2016-10" db="EMBL/GenBank/DDBJ databases">
        <authorList>
            <person name="Varghese N."/>
            <person name="Submissions S."/>
        </authorList>
    </citation>
    <scope>NUCLEOTIDE SEQUENCE [LARGE SCALE GENOMIC DNA]</scope>
    <source>
        <strain evidence="2 3">ATCC 19403</strain>
    </source>
</reference>
<keyword evidence="1" id="KW-0812">Transmembrane</keyword>
<keyword evidence="1" id="KW-0472">Membrane</keyword>
<protein>
    <recommendedName>
        <fullName evidence="4">K(+)-transporting ATPase subunit F</fullName>
    </recommendedName>
</protein>
<gene>
    <name evidence="2" type="ORF">SAMN02745906_3842</name>
</gene>
<name>A0ABY1CFK7_9FIRM</name>
<organism evidence="2 3">
    <name type="scientific">Lacrimispora sphenoides JCM 1415</name>
    <dbReference type="NCBI Taxonomy" id="1297793"/>
    <lineage>
        <taxon>Bacteria</taxon>
        <taxon>Bacillati</taxon>
        <taxon>Bacillota</taxon>
        <taxon>Clostridia</taxon>
        <taxon>Lachnospirales</taxon>
        <taxon>Lachnospiraceae</taxon>
        <taxon>Lacrimispora</taxon>
    </lineage>
</organism>
<evidence type="ECO:0000256" key="1">
    <source>
        <dbReference type="SAM" id="Phobius"/>
    </source>
</evidence>
<keyword evidence="3" id="KW-1185">Reference proteome</keyword>
<evidence type="ECO:0008006" key="4">
    <source>
        <dbReference type="Google" id="ProtNLM"/>
    </source>
</evidence>
<evidence type="ECO:0000313" key="3">
    <source>
        <dbReference type="Proteomes" id="UP000198970"/>
    </source>
</evidence>
<feature type="transmembrane region" description="Helical" evidence="1">
    <location>
        <begin position="6"/>
        <end position="24"/>
    </location>
</feature>
<dbReference type="Proteomes" id="UP000198970">
    <property type="component" value="Chromosome I"/>
</dbReference>